<accession>A0ABM7SG15</accession>
<evidence type="ECO:0000313" key="1">
    <source>
        <dbReference type="EMBL" id="BCZ17055.1"/>
    </source>
</evidence>
<dbReference type="RefSeq" id="WP_221280064.1">
    <property type="nucleotide sequence ID" value="NZ_AP024814.1"/>
</dbReference>
<keyword evidence="2" id="KW-1185">Reference proteome</keyword>
<sequence length="70" mass="8179">MLSLSEKIYAIDAAIARVLEGLKDGVEISEYEVDGLRVKKCNPIDLIKELQKLKWALMARKRPKYMQFYF</sequence>
<dbReference type="Proteomes" id="UP000826775">
    <property type="component" value="Chromosome"/>
</dbReference>
<dbReference type="EMBL" id="AP024814">
    <property type="protein sequence ID" value="BCZ17055.1"/>
    <property type="molecule type" value="Genomic_DNA"/>
</dbReference>
<gene>
    <name evidence="1" type="ORF">NHP190003_03370</name>
</gene>
<protein>
    <submittedName>
        <fullName evidence="1">Uncharacterized protein</fullName>
    </submittedName>
</protein>
<name>A0ABM7SG15_9HELI</name>
<evidence type="ECO:0000313" key="2">
    <source>
        <dbReference type="Proteomes" id="UP000826775"/>
    </source>
</evidence>
<reference evidence="1 2" key="1">
    <citation type="submission" date="2021-07" db="EMBL/GenBank/DDBJ databases">
        <title>Novel Helicobacter sp. Isolated from a dog.</title>
        <authorList>
            <person name="Rimbara E."/>
            <person name="Suzuki M."/>
        </authorList>
    </citation>
    <scope>NUCLEOTIDE SEQUENCE [LARGE SCALE GENOMIC DNA]</scope>
    <source>
        <strain evidence="2">NHP19-003</strain>
    </source>
</reference>
<organism evidence="1 2">
    <name type="scientific">Helicobacter gastrocanis</name>
    <dbReference type="NCBI Taxonomy" id="2849641"/>
    <lineage>
        <taxon>Bacteria</taxon>
        <taxon>Pseudomonadati</taxon>
        <taxon>Campylobacterota</taxon>
        <taxon>Epsilonproteobacteria</taxon>
        <taxon>Campylobacterales</taxon>
        <taxon>Helicobacteraceae</taxon>
        <taxon>Helicobacter</taxon>
    </lineage>
</organism>
<proteinExistence type="predicted"/>